<dbReference type="Gene3D" id="1.25.40.1040">
    <property type="match status" value="1"/>
</dbReference>
<comment type="function">
    <text evidence="3">Component of the cleavage factor IA (CFIA) complex, which is involved in the endonucleolytic cleavage during polyadenylation-dependent pre-mRNA 3'-end formation.</text>
</comment>
<feature type="compositionally biased region" description="Basic and acidic residues" evidence="4">
    <location>
        <begin position="906"/>
        <end position="916"/>
    </location>
</feature>
<keyword evidence="3" id="KW-0507">mRNA processing</keyword>
<organism evidence="6 7">
    <name type="scientific">Papiliotrema laurentii</name>
    <name type="common">Cryptococcus laurentii</name>
    <dbReference type="NCBI Taxonomy" id="5418"/>
    <lineage>
        <taxon>Eukaryota</taxon>
        <taxon>Fungi</taxon>
        <taxon>Dikarya</taxon>
        <taxon>Basidiomycota</taxon>
        <taxon>Agaricomycotina</taxon>
        <taxon>Tremellomycetes</taxon>
        <taxon>Tremellales</taxon>
        <taxon>Rhynchogastremaceae</taxon>
        <taxon>Papiliotrema</taxon>
    </lineage>
</organism>
<proteinExistence type="predicted"/>
<keyword evidence="1" id="KW-0677">Repeat</keyword>
<feature type="compositionally biased region" description="Polar residues" evidence="4">
    <location>
        <begin position="212"/>
        <end position="223"/>
    </location>
</feature>
<evidence type="ECO:0000256" key="3">
    <source>
        <dbReference type="RuleBase" id="RU369035"/>
    </source>
</evidence>
<reference evidence="6" key="1">
    <citation type="submission" date="2023-02" db="EMBL/GenBank/DDBJ databases">
        <title>Identification and recombinant expression of a fungal hydrolase from Papiliotrema laurentii that hydrolyzes apple cutin and clears colloidal polyester polyurethane.</title>
        <authorList>
            <consortium name="DOE Joint Genome Institute"/>
            <person name="Roman V.A."/>
            <person name="Bojanowski C."/>
            <person name="Crable B.R."/>
            <person name="Wagner D.N."/>
            <person name="Hung C.S."/>
            <person name="Nadeau L.J."/>
            <person name="Schratz L."/>
            <person name="Haridas S."/>
            <person name="Pangilinan J."/>
            <person name="Lipzen A."/>
            <person name="Na H."/>
            <person name="Yan M."/>
            <person name="Ng V."/>
            <person name="Grigoriev I.V."/>
            <person name="Spatafora J.W."/>
            <person name="Barlow D."/>
            <person name="Biffinger J."/>
            <person name="Kelley-Loughnane N."/>
            <person name="Varaljay V.A."/>
            <person name="Crookes-Goodson W.J."/>
        </authorList>
    </citation>
    <scope>NUCLEOTIDE SEQUENCE</scope>
    <source>
        <strain evidence="6">5307AH</strain>
    </source>
</reference>
<dbReference type="AlphaFoldDB" id="A0AAD9FRS5"/>
<keyword evidence="7" id="KW-1185">Reference proteome</keyword>
<evidence type="ECO:0000256" key="1">
    <source>
        <dbReference type="ARBA" id="ARBA00022737"/>
    </source>
</evidence>
<feature type="compositionally biased region" description="Pro residues" evidence="4">
    <location>
        <begin position="974"/>
        <end position="983"/>
    </location>
</feature>
<dbReference type="GO" id="GO:0005634">
    <property type="term" value="C:nucleus"/>
    <property type="evidence" value="ECO:0007669"/>
    <property type="project" value="UniProtKB-SubCell"/>
</dbReference>
<evidence type="ECO:0000259" key="5">
    <source>
        <dbReference type="Pfam" id="PF05843"/>
    </source>
</evidence>
<gene>
    <name evidence="6" type="ORF">DB88DRAFT_487742</name>
</gene>
<keyword evidence="3" id="KW-0963">Cytoplasm</keyword>
<dbReference type="Proteomes" id="UP001182556">
    <property type="component" value="Unassembled WGS sequence"/>
</dbReference>
<evidence type="ECO:0000256" key="2">
    <source>
        <dbReference type="ARBA" id="ARBA00023242"/>
    </source>
</evidence>
<dbReference type="GO" id="GO:0003729">
    <property type="term" value="F:mRNA binding"/>
    <property type="evidence" value="ECO:0007669"/>
    <property type="project" value="TreeGrafter"/>
</dbReference>
<name>A0AAD9FRS5_PAPLA</name>
<keyword evidence="2 3" id="KW-0539">Nucleus</keyword>
<feature type="region of interest" description="Disordered" evidence="4">
    <location>
        <begin position="30"/>
        <end position="230"/>
    </location>
</feature>
<protein>
    <recommendedName>
        <fullName evidence="3">mRNA 3'-end-processing protein RNA14</fullName>
    </recommendedName>
</protein>
<feature type="compositionally biased region" description="Basic and acidic residues" evidence="4">
    <location>
        <begin position="953"/>
        <end position="963"/>
    </location>
</feature>
<dbReference type="InterPro" id="IPR045243">
    <property type="entry name" value="Rna14-like"/>
</dbReference>
<feature type="domain" description="Suppressor of forked" evidence="5">
    <location>
        <begin position="282"/>
        <end position="856"/>
    </location>
</feature>
<dbReference type="InterPro" id="IPR003107">
    <property type="entry name" value="HAT"/>
</dbReference>
<dbReference type="GO" id="GO:0180010">
    <property type="term" value="P:co-transcriptional mRNA 3'-end processing, cleavage and polyadenylation pathway"/>
    <property type="evidence" value="ECO:0007669"/>
    <property type="project" value="UniProtKB-UniRule"/>
</dbReference>
<dbReference type="SMART" id="SM00386">
    <property type="entry name" value="HAT"/>
    <property type="match status" value="5"/>
</dbReference>
<sequence length="1107" mass="120496">MSDLPPAAIVDEMQRLDDIEADLADTALAVVQDAPSTSSQGSPAEGSLEPASESTRDLLQNAEAMEHVLEQAIPPPPAPSTAIEQNDTSTPILSQSAQPDPTPASEAAGQDQSLTAPTTAPSDVAPQPSSGDQLHGAIADETMETLQAVQNDVNNPILPPDAVSSAQDPPMEAQGGASEVSLQASLQTAPPADTASVSVLADQNGDDVSMESDPSTLVSTTEAGQAESAPEAIPVAVPATAALPPKPDIADPVDDIKLDVDLPTGLTLRSPSIVANPDLFRHWAREPKNPNIILALFNWSVQKSEAADARIWYDLLAEGEPTAVQPLLSLINLELALSNFSNVEALFARALKGPSGGITAAADVSIWKAYLHYIRRQNPITEENAENVRGTITKAYEFALNECGTDRESGEIWQEYIAFVAEPTPKNAWDTQAQMDTLRKLYQRAVCIPLNNVEALWKAYDAFESGNNKSTAKKFLAEKSPAYMTARTALRELRTLTDSLPRPVLPTRPTFSESDRAMVNAWKNYLKWEEGNPLVIEDEEVRGQRIGYALRKCLGEMRHFPELWHYAANYFRSAGKAEQAAEVISAGVQACPTSMLLTFALADIEEDRRNLAKCHEAYEALIARLNPEIDDLKKKVEQEIETAKGPEIVQPQGGDVDMIGDELSEVQKLIEERENRGNLVAERRGKDVQDLATAVGVVWVMYMRFARRAEGTIAARNVFKKARQTPHPTWHIYEASAMMEYHANKDSAVAIRIFELGLKLFSVEVDYVTKYLQFLLSINDDTNARALFERSTVKIPAEKARPLWDTWARYEYMYGDLAGVQKLESRFAEVFPNDSPLKRFAQRFTYNGFDTIALRDLGFGVRHAPASATQSTFIPPPAQATVAAPLPPQAIAPVQQMPDPSAIKRPLPEDPRRERPPSPSYKRPRAQSPQGRRFTPPQTDRIPSNPSNMPPRNFRDRTSRDRSPGPQYRRNDGPLPPPVPPAAIPRQGPGYGGYPAPSPPVPSHPPPGQYGPPGAYGANADRSGLPRALVHFIGSLPSARSFDGPMFKVHDIIDLFDNIARDGSGIRASAPAGYGPPGGGYGGPPPAPARGGYGDARGYGQPPRGRY</sequence>
<evidence type="ECO:0000313" key="6">
    <source>
        <dbReference type="EMBL" id="KAK1925049.1"/>
    </source>
</evidence>
<accession>A0AAD9FRS5</accession>
<feature type="compositionally biased region" description="Polar residues" evidence="4">
    <location>
        <begin position="936"/>
        <end position="947"/>
    </location>
</feature>
<dbReference type="EMBL" id="JAODAN010000004">
    <property type="protein sequence ID" value="KAK1925049.1"/>
    <property type="molecule type" value="Genomic_DNA"/>
</dbReference>
<dbReference type="Pfam" id="PF05843">
    <property type="entry name" value="Suf"/>
    <property type="match status" value="1"/>
</dbReference>
<comment type="subcellular location">
    <subcellularLocation>
        <location evidence="3">Nucleus</location>
    </subcellularLocation>
    <subcellularLocation>
        <location evidence="3">Cytoplasm</location>
    </subcellularLocation>
    <text evidence="3">Nucleus and/or cytoplasm.</text>
</comment>
<dbReference type="SUPFAM" id="SSF48452">
    <property type="entry name" value="TPR-like"/>
    <property type="match status" value="2"/>
</dbReference>
<evidence type="ECO:0000313" key="7">
    <source>
        <dbReference type="Proteomes" id="UP001182556"/>
    </source>
</evidence>
<dbReference type="PANTHER" id="PTHR19980">
    <property type="entry name" value="RNA CLEAVAGE STIMULATION FACTOR"/>
    <property type="match status" value="1"/>
</dbReference>
<feature type="compositionally biased region" description="Polar residues" evidence="4">
    <location>
        <begin position="110"/>
        <end position="132"/>
    </location>
</feature>
<comment type="caution">
    <text evidence="6">The sequence shown here is derived from an EMBL/GenBank/DDBJ whole genome shotgun (WGS) entry which is preliminary data.</text>
</comment>
<feature type="compositionally biased region" description="Polar residues" evidence="4">
    <location>
        <begin position="144"/>
        <end position="154"/>
    </location>
</feature>
<dbReference type="GO" id="GO:0005737">
    <property type="term" value="C:cytoplasm"/>
    <property type="evidence" value="ECO:0007669"/>
    <property type="project" value="UniProtKB-SubCell"/>
</dbReference>
<feature type="compositionally biased region" description="Pro residues" evidence="4">
    <location>
        <begin position="996"/>
        <end position="1010"/>
    </location>
</feature>
<feature type="compositionally biased region" description="Polar residues" evidence="4">
    <location>
        <begin position="82"/>
        <end position="99"/>
    </location>
</feature>
<dbReference type="PANTHER" id="PTHR19980:SF0">
    <property type="entry name" value="CLEAVAGE STIMULATION FACTOR SUBUNIT 3"/>
    <property type="match status" value="1"/>
</dbReference>
<feature type="region of interest" description="Disordered" evidence="4">
    <location>
        <begin position="892"/>
        <end position="1022"/>
    </location>
</feature>
<evidence type="ECO:0000256" key="4">
    <source>
        <dbReference type="SAM" id="MobiDB-lite"/>
    </source>
</evidence>
<dbReference type="InterPro" id="IPR011990">
    <property type="entry name" value="TPR-like_helical_dom_sf"/>
</dbReference>
<dbReference type="InterPro" id="IPR008847">
    <property type="entry name" value="Suf"/>
</dbReference>
<feature type="region of interest" description="Disordered" evidence="4">
    <location>
        <begin position="1064"/>
        <end position="1107"/>
    </location>
</feature>